<comment type="caution">
    <text evidence="3">The sequence shown here is derived from an EMBL/GenBank/DDBJ whole genome shotgun (WGS) entry which is preliminary data.</text>
</comment>
<evidence type="ECO:0000313" key="4">
    <source>
        <dbReference type="Proteomes" id="UP000321039"/>
    </source>
</evidence>
<dbReference type="Gene3D" id="2.30.110.10">
    <property type="entry name" value="Electron Transport, Fmn-binding Protein, Chain A"/>
    <property type="match status" value="1"/>
</dbReference>
<keyword evidence="4" id="KW-1185">Reference proteome</keyword>
<keyword evidence="1" id="KW-0560">Oxidoreductase</keyword>
<dbReference type="EMBL" id="VRZA01000001">
    <property type="protein sequence ID" value="TXS95963.1"/>
    <property type="molecule type" value="Genomic_DNA"/>
</dbReference>
<dbReference type="PANTHER" id="PTHR35176:SF6">
    <property type="entry name" value="HEME OXYGENASE HI_0854-RELATED"/>
    <property type="match status" value="1"/>
</dbReference>
<protein>
    <submittedName>
        <fullName evidence="3">Pyridoxamine 5'-phosphate oxidase family protein</fullName>
    </submittedName>
</protein>
<evidence type="ECO:0000313" key="3">
    <source>
        <dbReference type="EMBL" id="TXS95963.1"/>
    </source>
</evidence>
<dbReference type="InterPro" id="IPR052019">
    <property type="entry name" value="F420H2_bilvrd_red/Heme_oxyg"/>
</dbReference>
<gene>
    <name evidence="3" type="ORF">FV139_00160</name>
</gene>
<dbReference type="PANTHER" id="PTHR35176">
    <property type="entry name" value="HEME OXYGENASE HI_0854-RELATED"/>
    <property type="match status" value="1"/>
</dbReference>
<dbReference type="GO" id="GO:0016627">
    <property type="term" value="F:oxidoreductase activity, acting on the CH-CH group of donors"/>
    <property type="evidence" value="ECO:0007669"/>
    <property type="project" value="TreeGrafter"/>
</dbReference>
<dbReference type="InterPro" id="IPR011576">
    <property type="entry name" value="Pyridox_Oxase_N"/>
</dbReference>
<dbReference type="RefSeq" id="WP_148066233.1">
    <property type="nucleotide sequence ID" value="NZ_VRZA01000001.1"/>
</dbReference>
<accession>A0A5C9A4U9</accession>
<dbReference type="InterPro" id="IPR012349">
    <property type="entry name" value="Split_barrel_FMN-bd"/>
</dbReference>
<dbReference type="GO" id="GO:0005829">
    <property type="term" value="C:cytosol"/>
    <property type="evidence" value="ECO:0007669"/>
    <property type="project" value="TreeGrafter"/>
</dbReference>
<organism evidence="3 4">
    <name type="scientific">Parahaliea maris</name>
    <dbReference type="NCBI Taxonomy" id="2716870"/>
    <lineage>
        <taxon>Bacteria</taxon>
        <taxon>Pseudomonadati</taxon>
        <taxon>Pseudomonadota</taxon>
        <taxon>Gammaproteobacteria</taxon>
        <taxon>Cellvibrionales</taxon>
        <taxon>Halieaceae</taxon>
        <taxon>Parahaliea</taxon>
    </lineage>
</organism>
<evidence type="ECO:0000256" key="1">
    <source>
        <dbReference type="ARBA" id="ARBA00023002"/>
    </source>
</evidence>
<dbReference type="AlphaFoldDB" id="A0A5C9A4U9"/>
<dbReference type="GO" id="GO:0070967">
    <property type="term" value="F:coenzyme F420 binding"/>
    <property type="evidence" value="ECO:0007669"/>
    <property type="project" value="TreeGrafter"/>
</dbReference>
<dbReference type="Pfam" id="PF01243">
    <property type="entry name" value="PNPOx_N"/>
    <property type="match status" value="1"/>
</dbReference>
<dbReference type="Proteomes" id="UP000321039">
    <property type="component" value="Unassembled WGS sequence"/>
</dbReference>
<reference evidence="3 4" key="1">
    <citation type="submission" date="2019-08" db="EMBL/GenBank/DDBJ databases">
        <title>Parahaliea maris sp. nov., isolated from the surface seawater.</title>
        <authorList>
            <person name="Liu Y."/>
        </authorList>
    </citation>
    <scope>NUCLEOTIDE SEQUENCE [LARGE SCALE GENOMIC DNA]</scope>
    <source>
        <strain evidence="3 4">HSLHS9</strain>
    </source>
</reference>
<feature type="domain" description="Pyridoxamine 5'-phosphate oxidase N-terminal" evidence="2">
    <location>
        <begin position="13"/>
        <end position="140"/>
    </location>
</feature>
<dbReference type="SUPFAM" id="SSF50475">
    <property type="entry name" value="FMN-binding split barrel"/>
    <property type="match status" value="1"/>
</dbReference>
<sequence>MNARLKGPWLESQVSSFLEQSVYPLRLACVDPEGVPVVVSVWYLLDNGSLQCVSHQKSHLVRLLRANNRVGFEVAPNEPPYHGVRGQGSARLTPLGERDTLNRLLVRYLGGTDSSLAQWLLSRKAEEVLISIDPTQIFSWDYRQRMADIPAPNSGK</sequence>
<proteinExistence type="predicted"/>
<name>A0A5C9A4U9_9GAMM</name>
<evidence type="ECO:0000259" key="2">
    <source>
        <dbReference type="Pfam" id="PF01243"/>
    </source>
</evidence>